<dbReference type="KEGG" id="mhey:H2LOC_017365"/>
<accession>A0A6B8KLZ6</accession>
<dbReference type="SUPFAM" id="SSF159245">
    <property type="entry name" value="AttH-like"/>
    <property type="match status" value="1"/>
</dbReference>
<dbReference type="OrthoDB" id="9770826at2"/>
<gene>
    <name evidence="2" type="ORF">H2LOC_017365</name>
</gene>
<feature type="domain" description="AttH" evidence="1">
    <location>
        <begin position="47"/>
        <end position="215"/>
    </location>
</feature>
<evidence type="ECO:0000259" key="1">
    <source>
        <dbReference type="Pfam" id="PF07143"/>
    </source>
</evidence>
<dbReference type="InterPro" id="IPR023374">
    <property type="entry name" value="AttH-like_dom_sf"/>
</dbReference>
<dbReference type="PANTHER" id="PTHR38591:SF1">
    <property type="entry name" value="BLL1000 PROTEIN"/>
    <property type="match status" value="1"/>
</dbReference>
<organism evidence="2 3">
    <name type="scientific">Methylocystis heyeri</name>
    <dbReference type="NCBI Taxonomy" id="391905"/>
    <lineage>
        <taxon>Bacteria</taxon>
        <taxon>Pseudomonadati</taxon>
        <taxon>Pseudomonadota</taxon>
        <taxon>Alphaproteobacteria</taxon>
        <taxon>Hyphomicrobiales</taxon>
        <taxon>Methylocystaceae</taxon>
        <taxon>Methylocystis</taxon>
    </lineage>
</organism>
<name>A0A6B8KLZ6_9HYPH</name>
<protein>
    <submittedName>
        <fullName evidence="2">Iron ABC transporter permease</fullName>
    </submittedName>
</protein>
<dbReference type="AlphaFoldDB" id="A0A6B8KLZ6"/>
<dbReference type="EMBL" id="CP046052">
    <property type="protein sequence ID" value="QGM48135.1"/>
    <property type="molecule type" value="Genomic_DNA"/>
</dbReference>
<dbReference type="Pfam" id="PF07143">
    <property type="entry name" value="CrtC"/>
    <property type="match status" value="1"/>
</dbReference>
<proteinExistence type="predicted"/>
<reference evidence="2 3" key="1">
    <citation type="submission" date="2019-11" db="EMBL/GenBank/DDBJ databases">
        <title>The genome sequence of Methylocystis heyeri.</title>
        <authorList>
            <person name="Oshkin I.Y."/>
            <person name="Miroshnikov K."/>
            <person name="Dedysh S.N."/>
        </authorList>
    </citation>
    <scope>NUCLEOTIDE SEQUENCE [LARGE SCALE GENOMIC DNA]</scope>
    <source>
        <strain evidence="2 3">H2</strain>
    </source>
</reference>
<dbReference type="Gene3D" id="2.40.370.10">
    <property type="entry name" value="AttH-like domain"/>
    <property type="match status" value="2"/>
</dbReference>
<evidence type="ECO:0000313" key="3">
    <source>
        <dbReference type="Proteomes" id="UP000309061"/>
    </source>
</evidence>
<dbReference type="Pfam" id="PF17186">
    <property type="entry name" value="Lipocalin_9"/>
    <property type="match status" value="1"/>
</dbReference>
<evidence type="ECO:0000313" key="2">
    <source>
        <dbReference type="EMBL" id="QGM48135.1"/>
    </source>
</evidence>
<dbReference type="InterPro" id="IPR010791">
    <property type="entry name" value="AttH_dom"/>
</dbReference>
<keyword evidence="3" id="KW-1185">Reference proteome</keyword>
<dbReference type="PANTHER" id="PTHR38591">
    <property type="entry name" value="HYDROLASE"/>
    <property type="match status" value="1"/>
</dbReference>
<dbReference type="Proteomes" id="UP000309061">
    <property type="component" value="Chromosome"/>
</dbReference>
<sequence>MLCLASLSAGAGEIRGLGRNAPGYLTATPGVELAFPRDYGAHPGFRVEWWYLTANLHDRAGAAYGAQWTLFRVGLAPGPEGTGWESGAIFMGHAAATSASEHLFAETFARGGIGQAGVSAEPFEAFIDDWSMKAPGEGISRLSVAAEGNGFSYKLALTSEKGPVAQGDRGYSQKSETGQASYYFSEPFYAVEGEIRLHGKPVRVSGRAWMDREWSGQYLAPEQKGWDWFALHLPGNEKLMLFRLRSVTGRNFLTGNWISATGESQQLGPGDISIEPLAETRLEAATLPTRWRLGVRSHGLDIETAPLNPSSWMGTRFPYWEGPISFSGSHQGEGYLEMTGYSQ</sequence>